<keyword evidence="2" id="KW-1185">Reference proteome</keyword>
<dbReference type="EMBL" id="JAYMYQ010000011">
    <property type="protein sequence ID" value="KAK7304690.1"/>
    <property type="molecule type" value="Genomic_DNA"/>
</dbReference>
<sequence length="179" mass="20453">MSTSITRYTCPSPFANSSNLRIPSTTYTHTTYIEVALASEQPESRVGLEIIIELRIEGWYKLYIEPIRGCPPVTLDETYIESPKFTYRFKVPLFLYSDPSSFPMVSFCRDSYIAEELSKLPISLSLAEYLKPHVVDDCLSLVQMQMHSLGFKLAFEIKIVKIDLASHQECDAYRSNGFI</sequence>
<proteinExistence type="predicted"/>
<dbReference type="Proteomes" id="UP001367508">
    <property type="component" value="Unassembled WGS sequence"/>
</dbReference>
<name>A0AAN9JSK1_CANGL</name>
<gene>
    <name evidence="1" type="ORF">VNO77_42576</name>
</gene>
<protein>
    <submittedName>
        <fullName evidence="1">Uncharacterized protein</fullName>
    </submittedName>
</protein>
<organism evidence="1 2">
    <name type="scientific">Canavalia gladiata</name>
    <name type="common">Sword bean</name>
    <name type="synonym">Dolichos gladiatus</name>
    <dbReference type="NCBI Taxonomy" id="3824"/>
    <lineage>
        <taxon>Eukaryota</taxon>
        <taxon>Viridiplantae</taxon>
        <taxon>Streptophyta</taxon>
        <taxon>Embryophyta</taxon>
        <taxon>Tracheophyta</taxon>
        <taxon>Spermatophyta</taxon>
        <taxon>Magnoliopsida</taxon>
        <taxon>eudicotyledons</taxon>
        <taxon>Gunneridae</taxon>
        <taxon>Pentapetalae</taxon>
        <taxon>rosids</taxon>
        <taxon>fabids</taxon>
        <taxon>Fabales</taxon>
        <taxon>Fabaceae</taxon>
        <taxon>Papilionoideae</taxon>
        <taxon>50 kb inversion clade</taxon>
        <taxon>NPAAA clade</taxon>
        <taxon>indigoferoid/millettioid clade</taxon>
        <taxon>Phaseoleae</taxon>
        <taxon>Canavalia</taxon>
    </lineage>
</organism>
<evidence type="ECO:0000313" key="2">
    <source>
        <dbReference type="Proteomes" id="UP001367508"/>
    </source>
</evidence>
<reference evidence="1 2" key="1">
    <citation type="submission" date="2024-01" db="EMBL/GenBank/DDBJ databases">
        <title>The genomes of 5 underutilized Papilionoideae crops provide insights into root nodulation and disease resistanc.</title>
        <authorList>
            <person name="Jiang F."/>
        </authorList>
    </citation>
    <scope>NUCLEOTIDE SEQUENCE [LARGE SCALE GENOMIC DNA]</scope>
    <source>
        <strain evidence="1">LVBAO_FW01</strain>
        <tissue evidence="1">Leaves</tissue>
    </source>
</reference>
<dbReference type="AlphaFoldDB" id="A0AAN9JSK1"/>
<comment type="caution">
    <text evidence="1">The sequence shown here is derived from an EMBL/GenBank/DDBJ whole genome shotgun (WGS) entry which is preliminary data.</text>
</comment>
<accession>A0AAN9JSK1</accession>
<evidence type="ECO:0000313" key="1">
    <source>
        <dbReference type="EMBL" id="KAK7304690.1"/>
    </source>
</evidence>